<dbReference type="EC" id="3.4.14.10" evidence="4"/>
<evidence type="ECO:0000256" key="6">
    <source>
        <dbReference type="ARBA" id="ARBA00022670"/>
    </source>
</evidence>
<evidence type="ECO:0000313" key="18">
    <source>
        <dbReference type="EMBL" id="KAK0992117.1"/>
    </source>
</evidence>
<feature type="active site" description="Charge relay system" evidence="15">
    <location>
        <position position="289"/>
    </location>
</feature>
<dbReference type="PANTHER" id="PTHR14218:SF19">
    <property type="entry name" value="SERINE PROTEASE AORO, PUTATIVE (AFU_ORTHOLOGUE AFUA_6G10250)-RELATED"/>
    <property type="match status" value="1"/>
</dbReference>
<dbReference type="Pfam" id="PF00501">
    <property type="entry name" value="AMP-binding"/>
    <property type="match status" value="1"/>
</dbReference>
<dbReference type="CDD" id="cd04056">
    <property type="entry name" value="Peptidases_S53"/>
    <property type="match status" value="1"/>
</dbReference>
<comment type="caution">
    <text evidence="18">The sequence shown here is derived from an EMBL/GenBank/DDBJ whole genome shotgun (WGS) entry which is preliminary data.</text>
</comment>
<feature type="active site" description="Charge relay system" evidence="15">
    <location>
        <position position="556"/>
    </location>
</feature>
<evidence type="ECO:0000256" key="15">
    <source>
        <dbReference type="PROSITE-ProRule" id="PRU01032"/>
    </source>
</evidence>
<evidence type="ECO:0000256" key="4">
    <source>
        <dbReference type="ARBA" id="ARBA00012462"/>
    </source>
</evidence>
<keyword evidence="11 15" id="KW-0106">Calcium</keyword>
<dbReference type="SUPFAM" id="SSF56801">
    <property type="entry name" value="Acetyl-CoA synthetase-like"/>
    <property type="match status" value="1"/>
</dbReference>
<feature type="domain" description="Peptidase S53" evidence="17">
    <location>
        <begin position="210"/>
        <end position="638"/>
    </location>
</feature>
<comment type="cofactor">
    <cofactor evidence="15">
        <name>Ca(2+)</name>
        <dbReference type="ChEBI" id="CHEBI:29108"/>
    </cofactor>
    <text evidence="15">Binds 1 Ca(2+) ion per subunit.</text>
</comment>
<dbReference type="InterPro" id="IPR000209">
    <property type="entry name" value="Peptidase_S8/S53_dom"/>
</dbReference>
<dbReference type="InterPro" id="IPR020845">
    <property type="entry name" value="AMP-binding_CS"/>
</dbReference>
<keyword evidence="13" id="KW-0865">Zymogen</keyword>
<feature type="binding site" evidence="15">
    <location>
        <position position="598"/>
    </location>
    <ligand>
        <name>Ca(2+)</name>
        <dbReference type="ChEBI" id="CHEBI:29108"/>
    </ligand>
</feature>
<keyword evidence="14" id="KW-0325">Glycoprotein</keyword>
<protein>
    <recommendedName>
        <fullName evidence="4">tripeptidyl-peptidase II</fullName>
        <ecNumber evidence="4">3.4.14.10</ecNumber>
    </recommendedName>
</protein>
<dbReference type="InterPro" id="IPR000873">
    <property type="entry name" value="AMP-dep_synth/lig_dom"/>
</dbReference>
<evidence type="ECO:0000259" key="17">
    <source>
        <dbReference type="PROSITE" id="PS51695"/>
    </source>
</evidence>
<dbReference type="GO" id="GO:0006508">
    <property type="term" value="P:proteolysis"/>
    <property type="evidence" value="ECO:0007669"/>
    <property type="project" value="UniProtKB-KW"/>
</dbReference>
<evidence type="ECO:0000256" key="14">
    <source>
        <dbReference type="ARBA" id="ARBA00023180"/>
    </source>
</evidence>
<evidence type="ECO:0000256" key="2">
    <source>
        <dbReference type="ARBA" id="ARBA00002451"/>
    </source>
</evidence>
<dbReference type="CDD" id="cd11377">
    <property type="entry name" value="Pro-peptidase_S53"/>
    <property type="match status" value="1"/>
</dbReference>
<dbReference type="Gene3D" id="3.30.300.30">
    <property type="match status" value="1"/>
</dbReference>
<evidence type="ECO:0000256" key="16">
    <source>
        <dbReference type="SAM" id="SignalP"/>
    </source>
</evidence>
<dbReference type="InterPro" id="IPR015366">
    <property type="entry name" value="S53_propep"/>
</dbReference>
<evidence type="ECO:0000256" key="10">
    <source>
        <dbReference type="ARBA" id="ARBA00022825"/>
    </source>
</evidence>
<sequence length="1173" mass="127308">MHFLPLIAAFAGLASALPSAEPHVLHEKRDGLPVAWRHHSRAERSTVLPVRIGLKQRNLELGSRYIADVADPKSPNFGKHWSAEKVANAFMPSQETSDKVTNWLVSSGISANRLSHSVGRNWIEFTATVDETERLLKTQYHVYQQKESKGYRIACDDYSLPQSVRGYVDFIMPTIQLDGLKPVSQASPALQAGPHNNITGLTGIEYCDQVITIDCLRAIYGIPVASTNHSGNELGIAEWADYLYLPDLKVFFENFTSPKIPANVTPDFISIDGGKTSNLSLALLGEVVESALDFQTSYSIIYPQGIRQYQNGDSINVDSVGTFNIFLDALDGSYCSYEGGDQPYIDPAYPDPNEYGYTGPLQCGGAPMSNVFSVSYGQIEGALPRFYQERQCHEWMKLALQGVSVIYASGDSGVANRYNSGYNNTCLNADLGYVDQFGAKFSPSFPVNCPYITSVGATTLLNSSIYGGEKAVASPNGPLSFYSGGGFSDIFERPSWQADAVQNYLDKYSPKNYTDVQFNHSGRAFPDVSALGLNLATVWTSNATRGPQLYGVGGTSASAPIFASIITLLNEERLGQGKGPIGFLNPTIYAHPEMFYDVTVGSNPGCGTPGFPAAPGWDPVTGMGTPIYPKMKDVFCGLPLAQDDTILHQEAANPSNTVNKRELRDLVECIAHGLRTNYGIGAQGPNKDVVTVISYGQVLVSAAFFGVIAAGGVYSAASPSSTVAELARQVKIGNSRLLICGKEHEAVTAKAAKECGLPLSSVLLLESSPEWKLRSLEGGIDVVSSSRLSWQKITDRQALKGLITILWSSGTTGLPKGVMLSHENLVAETYITALSGRQWAAKEIEKGNELPAVQYRTLGHLPISHIAGLFGYLLAPMYSGGSVIWMRRYNWENMLQCLKQYEITAFYTVPSIFLRISKSPEVTDHFKHLVGASTGAAPMDGKLQMAANAKLGSGQDAMIGQTWGLSETTGAITMMPKGGSDTTGSISPILPSVELRMVDDDFKDVESGQEGELLVRSPLVTNGYYNNPQATEDAFHDGWFCTGDIGSLRDGKFYIVDRKKELLKYKGLQVAPAEIENVLFTHPQIKEAAVVGVPAPDDPGTDWPRAYVVPVAAGAVSEDDVKAWVADRLAPYKQLRGGVMFVDGELPKNAIGKFLRRELRDRAKREMSIKAKL</sequence>
<dbReference type="InterPro" id="IPR042099">
    <property type="entry name" value="ANL_N_sf"/>
</dbReference>
<feature type="binding site" evidence="15">
    <location>
        <position position="616"/>
    </location>
    <ligand>
        <name>Ca(2+)</name>
        <dbReference type="ChEBI" id="CHEBI:29108"/>
    </ligand>
</feature>
<dbReference type="Proteomes" id="UP001175353">
    <property type="component" value="Unassembled WGS sequence"/>
</dbReference>
<evidence type="ECO:0000256" key="7">
    <source>
        <dbReference type="ARBA" id="ARBA00022723"/>
    </source>
</evidence>
<dbReference type="PROSITE" id="PS51695">
    <property type="entry name" value="SEDOLISIN"/>
    <property type="match status" value="1"/>
</dbReference>
<dbReference type="FunFam" id="3.40.50.200:FF:000015">
    <property type="entry name" value="Tripeptidyl peptidase A"/>
    <property type="match status" value="1"/>
</dbReference>
<dbReference type="PANTHER" id="PTHR14218">
    <property type="entry name" value="PROTEASE S8 TRIPEPTIDYL PEPTIDASE I CLN2"/>
    <property type="match status" value="1"/>
</dbReference>
<evidence type="ECO:0000256" key="8">
    <source>
        <dbReference type="ARBA" id="ARBA00022729"/>
    </source>
</evidence>
<keyword evidence="8 16" id="KW-0732">Signal</keyword>
<dbReference type="SUPFAM" id="SSF52743">
    <property type="entry name" value="Subtilisin-like"/>
    <property type="match status" value="1"/>
</dbReference>
<dbReference type="Gene3D" id="3.40.50.12780">
    <property type="entry name" value="N-terminal domain of ligase-like"/>
    <property type="match status" value="1"/>
</dbReference>
<dbReference type="SUPFAM" id="SSF54897">
    <property type="entry name" value="Protease propeptides/inhibitors"/>
    <property type="match status" value="1"/>
</dbReference>
<evidence type="ECO:0000256" key="3">
    <source>
        <dbReference type="ARBA" id="ARBA00004239"/>
    </source>
</evidence>
<keyword evidence="19" id="KW-1185">Reference proteome</keyword>
<dbReference type="Pfam" id="PF13193">
    <property type="entry name" value="AMP-binding_C"/>
    <property type="match status" value="1"/>
</dbReference>
<evidence type="ECO:0000256" key="12">
    <source>
        <dbReference type="ARBA" id="ARBA00023026"/>
    </source>
</evidence>
<dbReference type="GO" id="GO:0008240">
    <property type="term" value="F:tripeptidyl-peptidase activity"/>
    <property type="evidence" value="ECO:0007669"/>
    <property type="project" value="UniProtKB-EC"/>
</dbReference>
<evidence type="ECO:0000313" key="19">
    <source>
        <dbReference type="Proteomes" id="UP001175353"/>
    </source>
</evidence>
<accession>A0AAN6KPL2</accession>
<feature type="binding site" evidence="15">
    <location>
        <position position="597"/>
    </location>
    <ligand>
        <name>Ca(2+)</name>
        <dbReference type="ChEBI" id="CHEBI:29108"/>
    </ligand>
</feature>
<dbReference type="Gene3D" id="3.40.50.200">
    <property type="entry name" value="Peptidase S8/S53 domain"/>
    <property type="match status" value="1"/>
</dbReference>
<evidence type="ECO:0000256" key="13">
    <source>
        <dbReference type="ARBA" id="ARBA00023145"/>
    </source>
</evidence>
<keyword evidence="10 15" id="KW-0720">Serine protease</keyword>
<dbReference type="PROSITE" id="PS00455">
    <property type="entry name" value="AMP_BINDING"/>
    <property type="match status" value="1"/>
</dbReference>
<comment type="catalytic activity">
    <reaction evidence="1">
        <text>Release of an N-terminal tripeptide from a polypeptide.</text>
        <dbReference type="EC" id="3.4.14.10"/>
    </reaction>
</comment>
<dbReference type="InterPro" id="IPR036852">
    <property type="entry name" value="Peptidase_S8/S53_dom_sf"/>
</dbReference>
<dbReference type="GO" id="GO:0004252">
    <property type="term" value="F:serine-type endopeptidase activity"/>
    <property type="evidence" value="ECO:0007669"/>
    <property type="project" value="UniProtKB-UniRule"/>
</dbReference>
<evidence type="ECO:0000256" key="9">
    <source>
        <dbReference type="ARBA" id="ARBA00022801"/>
    </source>
</evidence>
<keyword evidence="5" id="KW-0964">Secreted</keyword>
<dbReference type="InterPro" id="IPR050819">
    <property type="entry name" value="Tripeptidyl-peptidase_I"/>
</dbReference>
<dbReference type="GO" id="GO:0046872">
    <property type="term" value="F:metal ion binding"/>
    <property type="evidence" value="ECO:0007669"/>
    <property type="project" value="UniProtKB-UniRule"/>
</dbReference>
<feature type="chain" id="PRO_5042867811" description="tripeptidyl-peptidase II" evidence="16">
    <location>
        <begin position="17"/>
        <end position="1173"/>
    </location>
</feature>
<dbReference type="EMBL" id="JAUJLE010000064">
    <property type="protein sequence ID" value="KAK0992117.1"/>
    <property type="molecule type" value="Genomic_DNA"/>
</dbReference>
<organism evidence="18 19">
    <name type="scientific">Friedmanniomyces endolithicus</name>
    <dbReference type="NCBI Taxonomy" id="329885"/>
    <lineage>
        <taxon>Eukaryota</taxon>
        <taxon>Fungi</taxon>
        <taxon>Dikarya</taxon>
        <taxon>Ascomycota</taxon>
        <taxon>Pezizomycotina</taxon>
        <taxon>Dothideomycetes</taxon>
        <taxon>Dothideomycetidae</taxon>
        <taxon>Mycosphaerellales</taxon>
        <taxon>Teratosphaeriaceae</taxon>
        <taxon>Friedmanniomyces</taxon>
    </lineage>
</organism>
<evidence type="ECO:0000256" key="1">
    <source>
        <dbReference type="ARBA" id="ARBA00001910"/>
    </source>
</evidence>
<name>A0AAN6KPL2_9PEZI</name>
<feature type="active site" description="Charge relay system" evidence="15">
    <location>
        <position position="293"/>
    </location>
</feature>
<feature type="binding site" evidence="15">
    <location>
        <position position="618"/>
    </location>
    <ligand>
        <name>Ca(2+)</name>
        <dbReference type="ChEBI" id="CHEBI:29108"/>
    </ligand>
</feature>
<gene>
    <name evidence="18" type="ORF">LTR91_008369</name>
</gene>
<dbReference type="Pfam" id="PF09286">
    <property type="entry name" value="Pro-kuma_activ"/>
    <property type="match status" value="1"/>
</dbReference>
<dbReference type="InterPro" id="IPR045851">
    <property type="entry name" value="AMP-bd_C_sf"/>
</dbReference>
<evidence type="ECO:0000256" key="5">
    <source>
        <dbReference type="ARBA" id="ARBA00022525"/>
    </source>
</evidence>
<keyword evidence="9 15" id="KW-0378">Hydrolase</keyword>
<comment type="subcellular location">
    <subcellularLocation>
        <location evidence="3">Secreted</location>
        <location evidence="3">Extracellular space</location>
    </subcellularLocation>
</comment>
<proteinExistence type="predicted"/>
<comment type="function">
    <text evidence="2">Secreted tripeptidyl-peptidase which degrades proteins at acidic pHs and is involved in virulence.</text>
</comment>
<feature type="signal peptide" evidence="16">
    <location>
        <begin position="1"/>
        <end position="16"/>
    </location>
</feature>
<dbReference type="InterPro" id="IPR025110">
    <property type="entry name" value="AMP-bd_C"/>
</dbReference>
<keyword evidence="12" id="KW-0843">Virulence</keyword>
<keyword evidence="7 15" id="KW-0479">Metal-binding</keyword>
<reference evidence="18" key="1">
    <citation type="submission" date="2023-06" db="EMBL/GenBank/DDBJ databases">
        <title>Black Yeasts Isolated from many extreme environments.</title>
        <authorList>
            <person name="Coleine C."/>
            <person name="Stajich J.E."/>
            <person name="Selbmann L."/>
        </authorList>
    </citation>
    <scope>NUCLEOTIDE SEQUENCE</scope>
    <source>
        <strain evidence="18">CCFEE 5200</strain>
    </source>
</reference>
<dbReference type="InterPro" id="IPR030400">
    <property type="entry name" value="Sedolisin_dom"/>
</dbReference>
<dbReference type="GO" id="GO:0005576">
    <property type="term" value="C:extracellular region"/>
    <property type="evidence" value="ECO:0007669"/>
    <property type="project" value="UniProtKB-SubCell"/>
</dbReference>
<keyword evidence="6 15" id="KW-0645">Protease</keyword>
<evidence type="ECO:0000256" key="11">
    <source>
        <dbReference type="ARBA" id="ARBA00022837"/>
    </source>
</evidence>
<dbReference type="Pfam" id="PF00082">
    <property type="entry name" value="Peptidase_S8"/>
    <property type="match status" value="1"/>
</dbReference>
<dbReference type="SMART" id="SM00944">
    <property type="entry name" value="Pro-kuma_activ"/>
    <property type="match status" value="1"/>
</dbReference>
<dbReference type="AlphaFoldDB" id="A0AAN6KPL2"/>